<proteinExistence type="predicted"/>
<evidence type="ECO:0000313" key="2">
    <source>
        <dbReference type="Proteomes" id="UP001157418"/>
    </source>
</evidence>
<protein>
    <submittedName>
        <fullName evidence="1">Uncharacterized protein</fullName>
    </submittedName>
</protein>
<organism evidence="1 2">
    <name type="scientific">Lactuca virosa</name>
    <dbReference type="NCBI Taxonomy" id="75947"/>
    <lineage>
        <taxon>Eukaryota</taxon>
        <taxon>Viridiplantae</taxon>
        <taxon>Streptophyta</taxon>
        <taxon>Embryophyta</taxon>
        <taxon>Tracheophyta</taxon>
        <taxon>Spermatophyta</taxon>
        <taxon>Magnoliopsida</taxon>
        <taxon>eudicotyledons</taxon>
        <taxon>Gunneridae</taxon>
        <taxon>Pentapetalae</taxon>
        <taxon>asterids</taxon>
        <taxon>campanulids</taxon>
        <taxon>Asterales</taxon>
        <taxon>Asteraceae</taxon>
        <taxon>Cichorioideae</taxon>
        <taxon>Cichorieae</taxon>
        <taxon>Lactucinae</taxon>
        <taxon>Lactuca</taxon>
    </lineage>
</organism>
<sequence>MHTTFFSFLHRHIDVVVTSVATCLRQSQPLPITTSDLHIKVDLRKGKAEAKGVKEELHYKTKQLKRFKKKRKLS</sequence>
<evidence type="ECO:0000313" key="1">
    <source>
        <dbReference type="EMBL" id="CAH1445679.1"/>
    </source>
</evidence>
<comment type="caution">
    <text evidence="1">The sequence shown here is derived from an EMBL/GenBank/DDBJ whole genome shotgun (WGS) entry which is preliminary data.</text>
</comment>
<name>A0AAU9P6E1_9ASTR</name>
<dbReference type="AlphaFoldDB" id="A0AAU9P6E1"/>
<accession>A0AAU9P6E1</accession>
<reference evidence="1 2" key="1">
    <citation type="submission" date="2022-01" db="EMBL/GenBank/DDBJ databases">
        <authorList>
            <person name="Xiong W."/>
            <person name="Schranz E."/>
        </authorList>
    </citation>
    <scope>NUCLEOTIDE SEQUENCE [LARGE SCALE GENOMIC DNA]</scope>
</reference>
<dbReference type="EMBL" id="CAKMRJ010005523">
    <property type="protein sequence ID" value="CAH1445679.1"/>
    <property type="molecule type" value="Genomic_DNA"/>
</dbReference>
<dbReference type="Proteomes" id="UP001157418">
    <property type="component" value="Unassembled WGS sequence"/>
</dbReference>
<gene>
    <name evidence="1" type="ORF">LVIROSA_LOCUS31427</name>
</gene>
<keyword evidence="2" id="KW-1185">Reference proteome</keyword>